<dbReference type="SUPFAM" id="SSF50249">
    <property type="entry name" value="Nucleic acid-binding proteins"/>
    <property type="match status" value="1"/>
</dbReference>
<gene>
    <name evidence="2" type="ORF">COU12_01425</name>
</gene>
<dbReference type="Gene3D" id="2.40.50.140">
    <property type="entry name" value="Nucleic acid-binding proteins"/>
    <property type="match status" value="1"/>
</dbReference>
<dbReference type="GO" id="GO:0006281">
    <property type="term" value="P:DNA repair"/>
    <property type="evidence" value="ECO:0007669"/>
    <property type="project" value="InterPro"/>
</dbReference>
<accession>A0A2M6WG89</accession>
<evidence type="ECO:0000313" key="2">
    <source>
        <dbReference type="EMBL" id="PIT91734.1"/>
    </source>
</evidence>
<dbReference type="GO" id="GO:0009378">
    <property type="term" value="F:four-way junction helicase activity"/>
    <property type="evidence" value="ECO:0007669"/>
    <property type="project" value="InterPro"/>
</dbReference>
<evidence type="ECO:0000313" key="3">
    <source>
        <dbReference type="Proteomes" id="UP000229530"/>
    </source>
</evidence>
<dbReference type="GO" id="GO:0005524">
    <property type="term" value="F:ATP binding"/>
    <property type="evidence" value="ECO:0007669"/>
    <property type="project" value="InterPro"/>
</dbReference>
<comment type="caution">
    <text evidence="2">The sequence shown here is derived from an EMBL/GenBank/DDBJ whole genome shotgun (WGS) entry which is preliminary data.</text>
</comment>
<dbReference type="Proteomes" id="UP000229530">
    <property type="component" value="Unassembled WGS sequence"/>
</dbReference>
<dbReference type="InterPro" id="IPR013849">
    <property type="entry name" value="DNA_helicase_Holl-junc_RuvA_I"/>
</dbReference>
<reference evidence="3" key="1">
    <citation type="submission" date="2017-09" db="EMBL/GenBank/DDBJ databases">
        <title>Depth-based differentiation of microbial function through sediment-hosted aquifers and enrichment of novel symbionts in the deep terrestrial subsurface.</title>
        <authorList>
            <person name="Probst A.J."/>
            <person name="Ladd B."/>
            <person name="Jarett J.K."/>
            <person name="Geller-Mcgrath D.E."/>
            <person name="Sieber C.M.K."/>
            <person name="Emerson J.B."/>
            <person name="Anantharaman K."/>
            <person name="Thomas B.C."/>
            <person name="Malmstrom R."/>
            <person name="Stieglmeier M."/>
            <person name="Klingl A."/>
            <person name="Woyke T."/>
            <person name="Ryan C.M."/>
            <person name="Banfield J.F."/>
        </authorList>
    </citation>
    <scope>NUCLEOTIDE SEQUENCE [LARGE SCALE GENOMIC DNA]</scope>
</reference>
<protein>
    <submittedName>
        <fullName evidence="2">Holliday junction branch migration protein RuvA</fullName>
    </submittedName>
</protein>
<dbReference type="EMBL" id="PFBE01000020">
    <property type="protein sequence ID" value="PIT91734.1"/>
    <property type="molecule type" value="Genomic_DNA"/>
</dbReference>
<name>A0A2M6WG89_9BACT</name>
<evidence type="ECO:0000259" key="1">
    <source>
        <dbReference type="Pfam" id="PF01330"/>
    </source>
</evidence>
<dbReference type="GO" id="GO:0006310">
    <property type="term" value="P:DNA recombination"/>
    <property type="evidence" value="ECO:0007669"/>
    <property type="project" value="InterPro"/>
</dbReference>
<feature type="domain" description="DNA helicase Holliday junction RuvA type" evidence="1">
    <location>
        <begin position="1"/>
        <end position="60"/>
    </location>
</feature>
<dbReference type="InterPro" id="IPR012340">
    <property type="entry name" value="NA-bd_OB-fold"/>
</dbReference>
<feature type="non-terminal residue" evidence="2">
    <location>
        <position position="60"/>
    </location>
</feature>
<sequence length="60" mass="6798">MLYTIKGMLVEKGEHAFVVEANGIGFQAFTNQETLRRLPAVGATLSVFCFLYIRDEQMEL</sequence>
<dbReference type="Pfam" id="PF01330">
    <property type="entry name" value="RuvA_N"/>
    <property type="match status" value="1"/>
</dbReference>
<proteinExistence type="predicted"/>
<organism evidence="2 3">
    <name type="scientific">Candidatus Jorgensenbacteria bacterium CG10_big_fil_rev_8_21_14_0_10_54_38</name>
    <dbReference type="NCBI Taxonomy" id="1974593"/>
    <lineage>
        <taxon>Bacteria</taxon>
        <taxon>Candidatus Joergenseniibacteriota</taxon>
    </lineage>
</organism>
<dbReference type="AlphaFoldDB" id="A0A2M6WG89"/>